<dbReference type="EMBL" id="FOZN01000003">
    <property type="protein sequence ID" value="SFS14138.1"/>
    <property type="molecule type" value="Genomic_DNA"/>
</dbReference>
<accession>A0AA94HNV2</accession>
<dbReference type="Pfam" id="PF18986">
    <property type="entry name" value="DUF5719"/>
    <property type="match status" value="1"/>
</dbReference>
<feature type="transmembrane region" description="Helical" evidence="2">
    <location>
        <begin position="88"/>
        <end position="112"/>
    </location>
</feature>
<gene>
    <name evidence="3" type="ORF">SAMN04487783_1776</name>
</gene>
<evidence type="ECO:0000313" key="4">
    <source>
        <dbReference type="Proteomes" id="UP000198506"/>
    </source>
</evidence>
<organism evidence="3 4">
    <name type="scientific">Agrococcus baldri</name>
    <dbReference type="NCBI Taxonomy" id="153730"/>
    <lineage>
        <taxon>Bacteria</taxon>
        <taxon>Bacillati</taxon>
        <taxon>Actinomycetota</taxon>
        <taxon>Actinomycetes</taxon>
        <taxon>Micrococcales</taxon>
        <taxon>Microbacteriaceae</taxon>
        <taxon>Agrococcus</taxon>
    </lineage>
</organism>
<dbReference type="Proteomes" id="UP000198506">
    <property type="component" value="Unassembled WGS sequence"/>
</dbReference>
<reference evidence="3 4" key="1">
    <citation type="submission" date="2016-10" db="EMBL/GenBank/DDBJ databases">
        <authorList>
            <person name="Varghese N."/>
            <person name="Submissions S."/>
        </authorList>
    </citation>
    <scope>NUCLEOTIDE SEQUENCE [LARGE SCALE GENOMIC DNA]</scope>
    <source>
        <strain evidence="3 4">IAM 15147</strain>
    </source>
</reference>
<evidence type="ECO:0008006" key="5">
    <source>
        <dbReference type="Google" id="ProtNLM"/>
    </source>
</evidence>
<feature type="compositionally biased region" description="Acidic residues" evidence="1">
    <location>
        <begin position="37"/>
        <end position="49"/>
    </location>
</feature>
<evidence type="ECO:0000256" key="2">
    <source>
        <dbReference type="SAM" id="Phobius"/>
    </source>
</evidence>
<name>A0AA94HNV2_9MICO</name>
<keyword evidence="2" id="KW-0812">Transmembrane</keyword>
<feature type="compositionally biased region" description="Basic and acidic residues" evidence="1">
    <location>
        <begin position="25"/>
        <end position="34"/>
    </location>
</feature>
<dbReference type="AlphaFoldDB" id="A0AA94HNV2"/>
<evidence type="ECO:0000313" key="3">
    <source>
        <dbReference type="EMBL" id="SFS14138.1"/>
    </source>
</evidence>
<keyword evidence="2" id="KW-1133">Transmembrane helix</keyword>
<dbReference type="RefSeq" id="WP_092918039.1">
    <property type="nucleotide sequence ID" value="NZ_FOZN01000003.1"/>
</dbReference>
<keyword evidence="2" id="KW-0472">Membrane</keyword>
<protein>
    <recommendedName>
        <fullName evidence="5">Large extracellular alpha-helical protein</fullName>
    </recommendedName>
</protein>
<feature type="region of interest" description="Disordered" evidence="1">
    <location>
        <begin position="1"/>
        <end position="55"/>
    </location>
</feature>
<evidence type="ECO:0000256" key="1">
    <source>
        <dbReference type="SAM" id="MobiDB-lite"/>
    </source>
</evidence>
<keyword evidence="4" id="KW-1185">Reference proteome</keyword>
<feature type="compositionally biased region" description="Acidic residues" evidence="1">
    <location>
        <begin position="10"/>
        <end position="24"/>
    </location>
</feature>
<proteinExistence type="predicted"/>
<sequence length="534" mass="53847">MSDRDREPLDDSQEFDDVSPIDEADAPREHRPAPEELAVEAEAQAEAEADTGSAGDIASDVALTDREAVANDAALAVRRVERRDVVRWSARALAGVAAAALGVGAVLGAGALPDDARVRAEVPATQVQPASPLQSRVCAGPALRVGTADGEDALAIAAIADPSLVTGSLGGDVEQAALRVTGAGDVRGGESIVQRNEASTLSAAQSLDIDVDAVRGFAASECAETSLDQWLVGGSTRTGRQTVLTIANASEVSASVDVTVYGAEGPVESVGSTGIAVAPGAEEVLDLAALAPGVSDAVVRVASVGAPVTAHLQQTTTRGLERGGFETIDPVPALLTTVLPGVAVTEPTGLETQPDYDDTAGVLRLLSPQGGDVRVVFQASDGSSIESSGTLEAGRVTDFDLEELPVGTHAIRVESDAPVVAGARTVAVAGEGLDFDWVAGGQARSGTSAIAVPSGPAATLHVVSTSDADQEITVAGETVQLPANGVHEQQVGGGTVEVSGDDLVLALEYRSPSLVGGFTVSTQGRAASGVLVVH</sequence>
<comment type="caution">
    <text evidence="3">The sequence shown here is derived from an EMBL/GenBank/DDBJ whole genome shotgun (WGS) entry which is preliminary data.</text>
</comment>
<dbReference type="InterPro" id="IPR043777">
    <property type="entry name" value="DUF5719"/>
</dbReference>